<dbReference type="EMBL" id="VLTJ01000026">
    <property type="protein sequence ID" value="TSH93865.1"/>
    <property type="molecule type" value="Genomic_DNA"/>
</dbReference>
<keyword evidence="3" id="KW-1185">Reference proteome</keyword>
<protein>
    <submittedName>
        <fullName evidence="2">Uncharacterized protein</fullName>
    </submittedName>
</protein>
<sequence>MFHHAHAVAGAERGGGAVAGLDDEGARGIGRHAGQDLAAPQHDAPLGVRVLHVDGGARIEHELAAVREVDAAPFGVRRAQFRAQGCEIGAMRGQDARADRGEHERGGAPHGAPAGGPIGERFECVARRRARGPGELVHAAP</sequence>
<evidence type="ECO:0000313" key="2">
    <source>
        <dbReference type="EMBL" id="TSH93865.1"/>
    </source>
</evidence>
<dbReference type="AlphaFoldDB" id="A0A556ALX2"/>
<gene>
    <name evidence="2" type="ORF">FOZ76_13325</name>
</gene>
<reference evidence="2 3" key="1">
    <citation type="submission" date="2019-07" db="EMBL/GenBank/DDBJ databases">
        <title>Qingshengfaniella alkalisoli gen. nov., sp. nov., isolated from saline soil.</title>
        <authorList>
            <person name="Xu L."/>
            <person name="Huang X.-X."/>
            <person name="Sun J.-Q."/>
        </authorList>
    </citation>
    <scope>NUCLEOTIDE SEQUENCE [LARGE SCALE GENOMIC DNA]</scope>
    <source>
        <strain evidence="2 3">DSM 27279</strain>
    </source>
</reference>
<evidence type="ECO:0000256" key="1">
    <source>
        <dbReference type="SAM" id="MobiDB-lite"/>
    </source>
</evidence>
<proteinExistence type="predicted"/>
<dbReference type="Proteomes" id="UP000318405">
    <property type="component" value="Unassembled WGS sequence"/>
</dbReference>
<organism evidence="2 3">
    <name type="scientific">Verticiella sediminum</name>
    <dbReference type="NCBI Taxonomy" id="1247510"/>
    <lineage>
        <taxon>Bacteria</taxon>
        <taxon>Pseudomonadati</taxon>
        <taxon>Pseudomonadota</taxon>
        <taxon>Betaproteobacteria</taxon>
        <taxon>Burkholderiales</taxon>
        <taxon>Alcaligenaceae</taxon>
        <taxon>Verticiella</taxon>
    </lineage>
</organism>
<name>A0A556ALX2_9BURK</name>
<feature type="compositionally biased region" description="Basic and acidic residues" evidence="1">
    <location>
        <begin position="94"/>
        <end position="107"/>
    </location>
</feature>
<feature type="region of interest" description="Disordered" evidence="1">
    <location>
        <begin position="92"/>
        <end position="119"/>
    </location>
</feature>
<accession>A0A556ALX2</accession>
<comment type="caution">
    <text evidence="2">The sequence shown here is derived from an EMBL/GenBank/DDBJ whole genome shotgun (WGS) entry which is preliminary data.</text>
</comment>
<evidence type="ECO:0000313" key="3">
    <source>
        <dbReference type="Proteomes" id="UP000318405"/>
    </source>
</evidence>